<gene>
    <name evidence="2" type="ORF">CTEST_09380</name>
</gene>
<dbReference type="SUPFAM" id="SSF53474">
    <property type="entry name" value="alpha/beta-Hydrolases"/>
    <property type="match status" value="1"/>
</dbReference>
<dbReference type="InterPro" id="IPR000639">
    <property type="entry name" value="Epox_hydrolase-like"/>
</dbReference>
<organism evidence="2 3">
    <name type="scientific">Corynebacterium testudinoris</name>
    <dbReference type="NCBI Taxonomy" id="136857"/>
    <lineage>
        <taxon>Bacteria</taxon>
        <taxon>Bacillati</taxon>
        <taxon>Actinomycetota</taxon>
        <taxon>Actinomycetes</taxon>
        <taxon>Mycobacteriales</taxon>
        <taxon>Corynebacteriaceae</taxon>
        <taxon>Corynebacterium</taxon>
    </lineage>
</organism>
<dbReference type="PANTHER" id="PTHR43798">
    <property type="entry name" value="MONOACYLGLYCEROL LIPASE"/>
    <property type="match status" value="1"/>
</dbReference>
<accession>A0A0G3HBH8</accession>
<proteinExistence type="predicted"/>
<dbReference type="STRING" id="136857.CTEST_09380"/>
<keyword evidence="2" id="KW-0378">Hydrolase</keyword>
<reference evidence="3" key="2">
    <citation type="submission" date="2015-05" db="EMBL/GenBank/DDBJ databases">
        <title>Complete genome sequence of Corynebacterium testudinoris DSM 44614, recovered from necrotic lesions in the mouth of a tortoise.</title>
        <authorList>
            <person name="Ruckert C."/>
            <person name="Albersmeier A."/>
            <person name="Winkler A."/>
            <person name="Tauch A."/>
        </authorList>
    </citation>
    <scope>NUCLEOTIDE SEQUENCE [LARGE SCALE GENOMIC DNA]</scope>
    <source>
        <strain evidence="3">DSM 44614</strain>
    </source>
</reference>
<keyword evidence="2" id="KW-0808">Transferase</keyword>
<dbReference type="KEGG" id="cted:CTEST_09380"/>
<dbReference type="AlphaFoldDB" id="A0A0G3HBH8"/>
<evidence type="ECO:0000313" key="2">
    <source>
        <dbReference type="EMBL" id="AKK09303.1"/>
    </source>
</evidence>
<dbReference type="PRINTS" id="PR00412">
    <property type="entry name" value="EPOXHYDRLASE"/>
</dbReference>
<dbReference type="PANTHER" id="PTHR43798:SF33">
    <property type="entry name" value="HYDROLASE, PUTATIVE (AFU_ORTHOLOGUE AFUA_2G14860)-RELATED"/>
    <property type="match status" value="1"/>
</dbReference>
<dbReference type="InterPro" id="IPR050266">
    <property type="entry name" value="AB_hydrolase_sf"/>
</dbReference>
<dbReference type="GO" id="GO:0016787">
    <property type="term" value="F:hydrolase activity"/>
    <property type="evidence" value="ECO:0007669"/>
    <property type="project" value="UniProtKB-KW"/>
</dbReference>
<dbReference type="GO" id="GO:0016746">
    <property type="term" value="F:acyltransferase activity"/>
    <property type="evidence" value="ECO:0007669"/>
    <property type="project" value="UniProtKB-KW"/>
</dbReference>
<keyword evidence="2" id="KW-0012">Acyltransferase</keyword>
<dbReference type="GO" id="GO:0016020">
    <property type="term" value="C:membrane"/>
    <property type="evidence" value="ECO:0007669"/>
    <property type="project" value="TreeGrafter"/>
</dbReference>
<evidence type="ECO:0000259" key="1">
    <source>
        <dbReference type="Pfam" id="PF12697"/>
    </source>
</evidence>
<feature type="domain" description="AB hydrolase-1" evidence="1">
    <location>
        <begin position="76"/>
        <end position="329"/>
    </location>
</feature>
<dbReference type="Proteomes" id="UP000035540">
    <property type="component" value="Chromosome"/>
</dbReference>
<dbReference type="Gene3D" id="3.40.50.1820">
    <property type="entry name" value="alpha/beta hydrolase"/>
    <property type="match status" value="1"/>
</dbReference>
<sequence length="343" mass="37479">MAPMLHDIPTLLRSWALRLTPTGRRHLALEQGALHSGQREPGLTNIDRTGAVDNDGISVHWYEYGEVTPGDSAVTVVFVHGFTLAAESYYRQVNHLRQRWPEARLLLIDLRGHGQTGTVRPEQCTVDGAADDVMAVLRARDIHGPVILVGHSLGGLVALNLIRRCPPELYAQIAGLVLVATSIEALSAQGVPQLLASPVADKIYQAVEASPEEANKFREEATRFLAPGLAVAVFHRPTDYDVIEFHAAMIHETPLETFVGYFDDLQSHDELAAGEKLHSIPGYVIAGEKDDVTPLSQAQRLCEVWPEAWMQISRGSGHMIPLESPGILNAAIDRLVGMALDSH</sequence>
<dbReference type="Pfam" id="PF12697">
    <property type="entry name" value="Abhydrolase_6"/>
    <property type="match status" value="1"/>
</dbReference>
<dbReference type="EMBL" id="CP011545">
    <property type="protein sequence ID" value="AKK09303.1"/>
    <property type="molecule type" value="Genomic_DNA"/>
</dbReference>
<dbReference type="InterPro" id="IPR000073">
    <property type="entry name" value="AB_hydrolase_1"/>
</dbReference>
<keyword evidence="3" id="KW-1185">Reference proteome</keyword>
<name>A0A0G3HBH8_9CORY</name>
<reference evidence="2 3" key="1">
    <citation type="journal article" date="2015" name="Genome Announc.">
        <title>Complete Genome Sequence of the Type Strain Corynebacterium testudinoris DSM 44614, Recovered from Necrotic Lesions in the Mouth of a Tortoise.</title>
        <authorList>
            <person name="Ruckert C."/>
            <person name="Kriete M."/>
            <person name="Jaenicke S."/>
            <person name="Winkler A."/>
            <person name="Tauch A."/>
        </authorList>
    </citation>
    <scope>NUCLEOTIDE SEQUENCE [LARGE SCALE GENOMIC DNA]</scope>
    <source>
        <strain evidence="2 3">DSM 44614</strain>
    </source>
</reference>
<protein>
    <submittedName>
        <fullName evidence="2">Putative hydrolase or acyltransferase of alpha/beta superfamily</fullName>
    </submittedName>
</protein>
<dbReference type="PATRIC" id="fig|136857.5.peg.1863"/>
<evidence type="ECO:0000313" key="3">
    <source>
        <dbReference type="Proteomes" id="UP000035540"/>
    </source>
</evidence>
<dbReference type="RefSeq" id="WP_236686072.1">
    <property type="nucleotide sequence ID" value="NZ_CP011545.1"/>
</dbReference>
<dbReference type="InterPro" id="IPR029058">
    <property type="entry name" value="AB_hydrolase_fold"/>
</dbReference>